<dbReference type="AlphaFoldDB" id="A0A1H9XN85"/>
<organism evidence="2 3">
    <name type="scientific">Actinokineospora terrae</name>
    <dbReference type="NCBI Taxonomy" id="155974"/>
    <lineage>
        <taxon>Bacteria</taxon>
        <taxon>Bacillati</taxon>
        <taxon>Actinomycetota</taxon>
        <taxon>Actinomycetes</taxon>
        <taxon>Pseudonocardiales</taxon>
        <taxon>Pseudonocardiaceae</taxon>
        <taxon>Actinokineospora</taxon>
    </lineage>
</organism>
<gene>
    <name evidence="2" type="ORF">SAMN04487818_11736</name>
</gene>
<dbReference type="STRING" id="155974.SAMN04487818_11736"/>
<dbReference type="RefSeq" id="WP_092786308.1">
    <property type="nucleotide sequence ID" value="NZ_FOGI01000017.1"/>
</dbReference>
<dbReference type="GO" id="GO:0016301">
    <property type="term" value="F:kinase activity"/>
    <property type="evidence" value="ECO:0007669"/>
    <property type="project" value="UniProtKB-KW"/>
</dbReference>
<name>A0A1H9XN85_9PSEU</name>
<evidence type="ECO:0000259" key="1">
    <source>
        <dbReference type="Pfam" id="PF01636"/>
    </source>
</evidence>
<keyword evidence="2" id="KW-0808">Transferase</keyword>
<sequence length="308" mass="32875">MEGSGGNRAPWSAVPASVRDVIERALGDRVVSAVNQPGGFSPGLAARTVLASGRRVFIKAVSPALSPGAPGLFRREAVIAARLPAGLPTPRLLWTGEEGDWVVLVFEDIEGHTPPLPWDPDTWWRVQSELADLADALTPSPIAVEPLADRTLHGWRSLAADPRPLDDWCTRNLDRLADLESCWTSAGAGDTLLHNDLRADNMILTDTGVVVVDWPHAALGAPWVDLVAMVPSVVAQGGPSPEEILARCRWTVDAEALTSVVAAVAGYFVHAALQPPPVGLPRLREFQRAKAGPALGWLRRRLGQGVGS</sequence>
<dbReference type="InterPro" id="IPR011009">
    <property type="entry name" value="Kinase-like_dom_sf"/>
</dbReference>
<dbReference type="Pfam" id="PF01636">
    <property type="entry name" value="APH"/>
    <property type="match status" value="1"/>
</dbReference>
<evidence type="ECO:0000313" key="3">
    <source>
        <dbReference type="Proteomes" id="UP000199051"/>
    </source>
</evidence>
<dbReference type="InterPro" id="IPR002575">
    <property type="entry name" value="Aminoglycoside_PTrfase"/>
</dbReference>
<evidence type="ECO:0000313" key="2">
    <source>
        <dbReference type="EMBL" id="SES47307.1"/>
    </source>
</evidence>
<accession>A0A1H9XN85</accession>
<keyword evidence="2" id="KW-0418">Kinase</keyword>
<feature type="domain" description="Aminoglycoside phosphotransferase" evidence="1">
    <location>
        <begin position="43"/>
        <end position="243"/>
    </location>
</feature>
<dbReference type="SUPFAM" id="SSF56112">
    <property type="entry name" value="Protein kinase-like (PK-like)"/>
    <property type="match status" value="1"/>
</dbReference>
<keyword evidence="3" id="KW-1185">Reference proteome</keyword>
<reference evidence="3" key="1">
    <citation type="submission" date="2016-10" db="EMBL/GenBank/DDBJ databases">
        <authorList>
            <person name="Varghese N."/>
            <person name="Submissions S."/>
        </authorList>
    </citation>
    <scope>NUCLEOTIDE SEQUENCE [LARGE SCALE GENOMIC DNA]</scope>
    <source>
        <strain evidence="3">DSM 44260</strain>
    </source>
</reference>
<protein>
    <submittedName>
        <fullName evidence="2">Predicted kinase, aminoglycoside phosphotransferase (APT) family</fullName>
    </submittedName>
</protein>
<dbReference type="Proteomes" id="UP000199051">
    <property type="component" value="Unassembled WGS sequence"/>
</dbReference>
<dbReference type="EMBL" id="FOGI01000017">
    <property type="protein sequence ID" value="SES47307.1"/>
    <property type="molecule type" value="Genomic_DNA"/>
</dbReference>
<dbReference type="Gene3D" id="3.90.1200.10">
    <property type="match status" value="1"/>
</dbReference>
<proteinExistence type="predicted"/>